<evidence type="ECO:0000256" key="1">
    <source>
        <dbReference type="ARBA" id="ARBA00022737"/>
    </source>
</evidence>
<dbReference type="PROSITE" id="PS50005">
    <property type="entry name" value="TPR"/>
    <property type="match status" value="1"/>
</dbReference>
<dbReference type="InterPro" id="IPR019734">
    <property type="entry name" value="TPR_rpt"/>
</dbReference>
<comment type="caution">
    <text evidence="4">The sequence shown here is derived from an EMBL/GenBank/DDBJ whole genome shotgun (WGS) entry which is preliminary data.</text>
</comment>
<dbReference type="Proteomes" id="UP000588186">
    <property type="component" value="Unassembled WGS sequence"/>
</dbReference>
<dbReference type="EMBL" id="CAJEWB010000010">
    <property type="protein sequence ID" value="CAD2076238.1"/>
    <property type="molecule type" value="Genomic_DNA"/>
</dbReference>
<dbReference type="RefSeq" id="WP_186077779.1">
    <property type="nucleotide sequence ID" value="NZ_CAJEWB010000010.1"/>
</dbReference>
<proteinExistence type="predicted"/>
<dbReference type="InterPro" id="IPR051685">
    <property type="entry name" value="Ycf3/AcsC/BcsC/TPR_MFPF"/>
</dbReference>
<keyword evidence="5" id="KW-1185">Reference proteome</keyword>
<dbReference type="Pfam" id="PF14559">
    <property type="entry name" value="TPR_19"/>
    <property type="match status" value="1"/>
</dbReference>
<dbReference type="SUPFAM" id="SSF48452">
    <property type="entry name" value="TPR-like"/>
    <property type="match status" value="1"/>
</dbReference>
<dbReference type="InterPro" id="IPR011990">
    <property type="entry name" value="TPR-like_helical_dom_sf"/>
</dbReference>
<evidence type="ECO:0000256" key="2">
    <source>
        <dbReference type="ARBA" id="ARBA00022803"/>
    </source>
</evidence>
<accession>A0A6V7RG90</accession>
<dbReference type="PANTHER" id="PTHR44943:SF8">
    <property type="entry name" value="TPR REPEAT-CONTAINING PROTEIN MJ0263"/>
    <property type="match status" value="1"/>
</dbReference>
<evidence type="ECO:0000313" key="5">
    <source>
        <dbReference type="Proteomes" id="UP000588186"/>
    </source>
</evidence>
<organism evidence="4 5">
    <name type="scientific">Phocicoccus pinnipedialis</name>
    <dbReference type="NCBI Taxonomy" id="110845"/>
    <lineage>
        <taxon>Bacteria</taxon>
        <taxon>Bacillati</taxon>
        <taxon>Bacillota</taxon>
        <taxon>Bacilli</taxon>
        <taxon>Bacillales</taxon>
        <taxon>Salinicoccaceae</taxon>
        <taxon>Phocicoccus</taxon>
    </lineage>
</organism>
<dbReference type="Gene3D" id="1.25.40.10">
    <property type="entry name" value="Tetratricopeptide repeat domain"/>
    <property type="match status" value="2"/>
</dbReference>
<dbReference type="PANTHER" id="PTHR44943">
    <property type="entry name" value="CELLULOSE SYNTHASE OPERON PROTEIN C"/>
    <property type="match status" value="1"/>
</dbReference>
<evidence type="ECO:0000256" key="3">
    <source>
        <dbReference type="PROSITE-ProRule" id="PRU00339"/>
    </source>
</evidence>
<keyword evidence="2 3" id="KW-0802">TPR repeat</keyword>
<gene>
    <name evidence="4" type="primary">yrrB</name>
    <name evidence="4" type="ORF">JEOPIN946_01215</name>
</gene>
<reference evidence="4 5" key="1">
    <citation type="submission" date="2020-07" db="EMBL/GenBank/DDBJ databases">
        <authorList>
            <person name="Criscuolo A."/>
        </authorList>
    </citation>
    <scope>NUCLEOTIDE SEQUENCE [LARGE SCALE GENOMIC DNA]</scope>
    <source>
        <strain evidence="4">CIP107946</strain>
    </source>
</reference>
<protein>
    <submittedName>
        <fullName evidence="4">TPR repeat-containing protein YrrB</fullName>
    </submittedName>
</protein>
<feature type="repeat" description="TPR" evidence="3">
    <location>
        <begin position="32"/>
        <end position="65"/>
    </location>
</feature>
<dbReference type="SMART" id="SM00028">
    <property type="entry name" value="TPR"/>
    <property type="match status" value="3"/>
</dbReference>
<sequence>MTLTYEHLIESGDYEAALKKIFEQIEIEKNNEVHYINGGLVLYKLHKLEEAVKFLERAIKIAEDNTLAIYSLANIYYEEGKYYDARTLFLSIYDKMSEDIDLNYMIALCHVNLNEARMAIPFFEVAIKDNDDAEILFQYGVLLCQLGLLGQGESLLNRVTSLEEHADAEYNLGLVKLTRDSDLLRAKTHFETAIRIQQDHLLAHHVLKEINKQLDE</sequence>
<name>A0A6V7RG90_9BACL</name>
<keyword evidence="1" id="KW-0677">Repeat</keyword>
<dbReference type="AlphaFoldDB" id="A0A6V7RG90"/>
<evidence type="ECO:0000313" key="4">
    <source>
        <dbReference type="EMBL" id="CAD2076238.1"/>
    </source>
</evidence>